<proteinExistence type="predicted"/>
<gene>
    <name evidence="2" type="ORF">FC15_GL000087</name>
</gene>
<feature type="compositionally biased region" description="Polar residues" evidence="1">
    <location>
        <begin position="301"/>
        <end position="338"/>
    </location>
</feature>
<dbReference type="NCBIfam" id="TIGR04320">
    <property type="entry name" value="Surf_Exclu_PgrA"/>
    <property type="match status" value="1"/>
</dbReference>
<evidence type="ECO:0000256" key="1">
    <source>
        <dbReference type="SAM" id="MobiDB-lite"/>
    </source>
</evidence>
<protein>
    <recommendedName>
        <fullName evidence="4">Gram-positive cocci surface proteins LPxTG domain-containing protein</fullName>
    </recommendedName>
</protein>
<evidence type="ECO:0008006" key="4">
    <source>
        <dbReference type="Google" id="ProtNLM"/>
    </source>
</evidence>
<feature type="compositionally biased region" description="Polar residues" evidence="1">
    <location>
        <begin position="271"/>
        <end position="285"/>
    </location>
</feature>
<reference evidence="2 3" key="1">
    <citation type="journal article" date="2015" name="Genome Announc.">
        <title>Expanding the biotechnology potential of lactobacilli through comparative genomics of 213 strains and associated genera.</title>
        <authorList>
            <person name="Sun Z."/>
            <person name="Harris H.M."/>
            <person name="McCann A."/>
            <person name="Guo C."/>
            <person name="Argimon S."/>
            <person name="Zhang W."/>
            <person name="Yang X."/>
            <person name="Jeffery I.B."/>
            <person name="Cooney J.C."/>
            <person name="Kagawa T.F."/>
            <person name="Liu W."/>
            <person name="Song Y."/>
            <person name="Salvetti E."/>
            <person name="Wrobel A."/>
            <person name="Rasinkangas P."/>
            <person name="Parkhill J."/>
            <person name="Rea M.C."/>
            <person name="O'Sullivan O."/>
            <person name="Ritari J."/>
            <person name="Douillard F.P."/>
            <person name="Paul Ross R."/>
            <person name="Yang R."/>
            <person name="Briner A.E."/>
            <person name="Felis G.E."/>
            <person name="de Vos W.M."/>
            <person name="Barrangou R."/>
            <person name="Klaenhammer T.R."/>
            <person name="Caufield P.W."/>
            <person name="Cui Y."/>
            <person name="Zhang H."/>
            <person name="O'Toole P.W."/>
        </authorList>
    </citation>
    <scope>NUCLEOTIDE SEQUENCE [LARGE SCALE GENOMIC DNA]</scope>
    <source>
        <strain evidence="2 3">DSM 17758</strain>
    </source>
</reference>
<name>A0A0R1VT75_9LACO</name>
<dbReference type="PATRIC" id="fig|1423735.3.peg.88"/>
<accession>A0A0R1VT75</accession>
<dbReference type="EMBL" id="AZFX01000064">
    <property type="protein sequence ID" value="KRM08960.1"/>
    <property type="molecule type" value="Genomic_DNA"/>
</dbReference>
<keyword evidence="3" id="KW-1185">Reference proteome</keyword>
<evidence type="ECO:0000313" key="3">
    <source>
        <dbReference type="Proteomes" id="UP000051315"/>
    </source>
</evidence>
<dbReference type="AlphaFoldDB" id="A0A0R1VT75"/>
<comment type="caution">
    <text evidence="2">The sequence shown here is derived from an EMBL/GenBank/DDBJ whole genome shotgun (WGS) entry which is preliminary data.</text>
</comment>
<evidence type="ECO:0000313" key="2">
    <source>
        <dbReference type="EMBL" id="KRM08960.1"/>
    </source>
</evidence>
<dbReference type="Proteomes" id="UP000051315">
    <property type="component" value="Unassembled WGS sequence"/>
</dbReference>
<feature type="region of interest" description="Disordered" evidence="1">
    <location>
        <begin position="257"/>
        <end position="338"/>
    </location>
</feature>
<dbReference type="STRING" id="1423735.FC15_GL000087"/>
<organism evidence="2 3">
    <name type="scientific">Lapidilactobacillus concavus DSM 17758</name>
    <dbReference type="NCBI Taxonomy" id="1423735"/>
    <lineage>
        <taxon>Bacteria</taxon>
        <taxon>Bacillati</taxon>
        <taxon>Bacillota</taxon>
        <taxon>Bacilli</taxon>
        <taxon>Lactobacillales</taxon>
        <taxon>Lactobacillaceae</taxon>
        <taxon>Lapidilactobacillus</taxon>
    </lineage>
</organism>
<feature type="compositionally biased region" description="Low complexity" evidence="1">
    <location>
        <begin position="257"/>
        <end position="270"/>
    </location>
</feature>
<dbReference type="InterPro" id="IPR027607">
    <property type="entry name" value="Surf_Exclu_SEC10/PgrA"/>
</dbReference>
<sequence>MDSELMASAIAQADGNTLTLPAGFDLNLFADADEPTQFAAQHATIVAITALGEQDLTNSYQAVAISQLPESASVDIALSNFAAGILNQVRLQLGTTTLTLSKGAVDFARDISLAYQQDQWQIVRHADHDLATISSVASQYGLPADRNYYENVSAGYLTSTTKPTLASLKQGIYETIMDMLFADGDLNFGHTLSLIGYVGHQQTPSTSEYLGVSVDAMGQIHLLLVPNQKIEQSNKFDVSPVMVPTTAELLANQDVATTSTTTTKATNPSTQQPGSGTGKTVTLSSPARAKQPATRKLASSAPASLQGITPKVTTNQAKGAEKQVTSNRQRATQLPQTNENTTRNLISSLIGWLMTTMAVLLGLKRYRQEN</sequence>